<accession>A0ABV8WZ14</accession>
<evidence type="ECO:0000313" key="3">
    <source>
        <dbReference type="Proteomes" id="UP001595882"/>
    </source>
</evidence>
<evidence type="ECO:0000256" key="1">
    <source>
        <dbReference type="SAM" id="Phobius"/>
    </source>
</evidence>
<feature type="transmembrane region" description="Helical" evidence="1">
    <location>
        <begin position="62"/>
        <end position="83"/>
    </location>
</feature>
<keyword evidence="1" id="KW-1133">Transmembrane helix</keyword>
<feature type="transmembrane region" description="Helical" evidence="1">
    <location>
        <begin position="29"/>
        <end position="50"/>
    </location>
</feature>
<dbReference type="EMBL" id="JBHSDT010000008">
    <property type="protein sequence ID" value="MFC4404343.1"/>
    <property type="molecule type" value="Genomic_DNA"/>
</dbReference>
<protein>
    <submittedName>
        <fullName evidence="2">DUF2768 domain-containing protein</fullName>
    </submittedName>
</protein>
<dbReference type="Pfam" id="PF10966">
    <property type="entry name" value="DUF2768"/>
    <property type="match status" value="1"/>
</dbReference>
<dbReference type="InterPro" id="IPR020076">
    <property type="entry name" value="DUF2768"/>
</dbReference>
<comment type="caution">
    <text evidence="2">The sequence shown here is derived from an EMBL/GenBank/DDBJ whole genome shotgun (WGS) entry which is preliminary data.</text>
</comment>
<dbReference type="RefSeq" id="WP_390252897.1">
    <property type="nucleotide sequence ID" value="NZ_JBHSDT010000008.1"/>
</dbReference>
<reference evidence="3" key="1">
    <citation type="journal article" date="2019" name="Int. J. Syst. Evol. Microbiol.">
        <title>The Global Catalogue of Microorganisms (GCM) 10K type strain sequencing project: providing services to taxonomists for standard genome sequencing and annotation.</title>
        <authorList>
            <consortium name="The Broad Institute Genomics Platform"/>
            <consortium name="The Broad Institute Genome Sequencing Center for Infectious Disease"/>
            <person name="Wu L."/>
            <person name="Ma J."/>
        </authorList>
    </citation>
    <scope>NUCLEOTIDE SEQUENCE [LARGE SCALE GENOMIC DNA]</scope>
    <source>
        <strain evidence="3">CCUG 37865</strain>
    </source>
</reference>
<dbReference type="Proteomes" id="UP001595882">
    <property type="component" value="Unassembled WGS sequence"/>
</dbReference>
<gene>
    <name evidence="2" type="ORF">ACFOY7_14835</name>
</gene>
<sequence>MVYYRLWINYGTYKMVERKDVTIMSASMMMMWVSFAGMIALFLAIGLILLSRYKLKGFFARIVALFAYIFLLAGGLIIAFVVLRGPTS</sequence>
<keyword evidence="1" id="KW-0472">Membrane</keyword>
<organism evidence="2 3">
    <name type="scientific">Gracilibacillus xinjiangensis</name>
    <dbReference type="NCBI Taxonomy" id="1193282"/>
    <lineage>
        <taxon>Bacteria</taxon>
        <taxon>Bacillati</taxon>
        <taxon>Bacillota</taxon>
        <taxon>Bacilli</taxon>
        <taxon>Bacillales</taxon>
        <taxon>Bacillaceae</taxon>
        <taxon>Gracilibacillus</taxon>
    </lineage>
</organism>
<keyword evidence="3" id="KW-1185">Reference proteome</keyword>
<proteinExistence type="predicted"/>
<evidence type="ECO:0000313" key="2">
    <source>
        <dbReference type="EMBL" id="MFC4404343.1"/>
    </source>
</evidence>
<keyword evidence="1" id="KW-0812">Transmembrane</keyword>
<name>A0ABV8WZ14_9BACI</name>